<reference evidence="8 9" key="1">
    <citation type="journal article" date="2019" name="Int. J. Syst. Evol. Microbiol.">
        <title>The Global Catalogue of Microorganisms (GCM) 10K type strain sequencing project: providing services to taxonomists for standard genome sequencing and annotation.</title>
        <authorList>
            <consortium name="The Broad Institute Genomics Platform"/>
            <consortium name="The Broad Institute Genome Sequencing Center for Infectious Disease"/>
            <person name="Wu L."/>
            <person name="Ma J."/>
        </authorList>
    </citation>
    <scope>NUCLEOTIDE SEQUENCE [LARGE SCALE GENOMIC DNA]</scope>
    <source>
        <strain evidence="8 9">CGMCC 1.12562</strain>
    </source>
</reference>
<dbReference type="Pfam" id="PF22703">
    <property type="entry name" value="Cdc6_lid"/>
    <property type="match status" value="1"/>
</dbReference>
<dbReference type="InterPro" id="IPR036390">
    <property type="entry name" value="WH_DNA-bd_sf"/>
</dbReference>
<keyword evidence="4" id="KW-0067">ATP-binding</keyword>
<comment type="function">
    <text evidence="5">Involved in regulation of DNA replication.</text>
</comment>
<evidence type="ECO:0000259" key="6">
    <source>
        <dbReference type="Pfam" id="PF13191"/>
    </source>
</evidence>
<dbReference type="InterPro" id="IPR027417">
    <property type="entry name" value="P-loop_NTPase"/>
</dbReference>
<dbReference type="Pfam" id="PF13191">
    <property type="entry name" value="AAA_16"/>
    <property type="match status" value="1"/>
</dbReference>
<evidence type="ECO:0000256" key="1">
    <source>
        <dbReference type="ARBA" id="ARBA00006184"/>
    </source>
</evidence>
<evidence type="ECO:0000259" key="7">
    <source>
        <dbReference type="Pfam" id="PF22703"/>
    </source>
</evidence>
<dbReference type="InterPro" id="IPR055237">
    <property type="entry name" value="Cdc6_lid"/>
</dbReference>
<evidence type="ECO:0000256" key="3">
    <source>
        <dbReference type="ARBA" id="ARBA00022741"/>
    </source>
</evidence>
<feature type="domain" description="Cdc6 AAA+ ATPase-type lid" evidence="7">
    <location>
        <begin position="190"/>
        <end position="245"/>
    </location>
</feature>
<dbReference type="GO" id="GO:0005524">
    <property type="term" value="F:ATP binding"/>
    <property type="evidence" value="ECO:0007669"/>
    <property type="project" value="UniProtKB-KW"/>
</dbReference>
<evidence type="ECO:0000256" key="5">
    <source>
        <dbReference type="ARBA" id="ARBA00057740"/>
    </source>
</evidence>
<dbReference type="EMBL" id="JBHRWN010000002">
    <property type="protein sequence ID" value="MFC3477739.1"/>
    <property type="molecule type" value="Genomic_DNA"/>
</dbReference>
<evidence type="ECO:0000256" key="2">
    <source>
        <dbReference type="ARBA" id="ARBA00022705"/>
    </source>
</evidence>
<proteinExistence type="inferred from homology"/>
<evidence type="ECO:0000256" key="4">
    <source>
        <dbReference type="ARBA" id="ARBA00022840"/>
    </source>
</evidence>
<evidence type="ECO:0000313" key="8">
    <source>
        <dbReference type="EMBL" id="MFC3477739.1"/>
    </source>
</evidence>
<dbReference type="SUPFAM" id="SSF46785">
    <property type="entry name" value="Winged helix' DNA-binding domain"/>
    <property type="match status" value="1"/>
</dbReference>
<dbReference type="InterPro" id="IPR050311">
    <property type="entry name" value="ORC1/CDC6"/>
</dbReference>
<gene>
    <name evidence="8" type="ORF">ACFOKC_08375</name>
</gene>
<organism evidence="8 9">
    <name type="scientific">Halobacterium litoreum</name>
    <dbReference type="NCBI Taxonomy" id="2039234"/>
    <lineage>
        <taxon>Archaea</taxon>
        <taxon>Methanobacteriati</taxon>
        <taxon>Methanobacteriota</taxon>
        <taxon>Stenosarchaea group</taxon>
        <taxon>Halobacteria</taxon>
        <taxon>Halobacteriales</taxon>
        <taxon>Halobacteriaceae</taxon>
        <taxon>Halobacterium</taxon>
    </lineage>
</organism>
<dbReference type="RefSeq" id="WP_232571138.1">
    <property type="nucleotide sequence ID" value="NZ_CP089466.1"/>
</dbReference>
<dbReference type="GO" id="GO:0006260">
    <property type="term" value="P:DNA replication"/>
    <property type="evidence" value="ECO:0007669"/>
    <property type="project" value="UniProtKB-KW"/>
</dbReference>
<dbReference type="AlphaFoldDB" id="A0ABD5NF63"/>
<accession>A0ABD5NF63</accession>
<feature type="domain" description="Orc1-like AAA ATPase" evidence="6">
    <location>
        <begin position="17"/>
        <end position="153"/>
    </location>
</feature>
<comment type="similarity">
    <text evidence="1">Belongs to the CDC6/cdc18 family.</text>
</comment>
<dbReference type="PANTHER" id="PTHR10763">
    <property type="entry name" value="CELL DIVISION CONTROL PROTEIN 6-RELATED"/>
    <property type="match status" value="1"/>
</dbReference>
<dbReference type="CDD" id="cd18139">
    <property type="entry name" value="HLD_clamp_RarA"/>
    <property type="match status" value="1"/>
</dbReference>
<dbReference type="InterPro" id="IPR014277">
    <property type="entry name" value="Orc1/Cdc6_arc"/>
</dbReference>
<comment type="caution">
    <text evidence="8">The sequence shown here is derived from an EMBL/GenBank/DDBJ whole genome shotgun (WGS) entry which is preliminary data.</text>
</comment>
<dbReference type="CDD" id="cd00009">
    <property type="entry name" value="AAA"/>
    <property type="match status" value="1"/>
</dbReference>
<dbReference type="FunFam" id="3.40.50.300:FF:001565">
    <property type="entry name" value="Orc1-type DNA replication protein"/>
    <property type="match status" value="1"/>
</dbReference>
<dbReference type="GeneID" id="69116327"/>
<dbReference type="Proteomes" id="UP001595660">
    <property type="component" value="Unassembled WGS sequence"/>
</dbReference>
<dbReference type="InterPro" id="IPR036388">
    <property type="entry name" value="WH-like_DNA-bd_sf"/>
</dbReference>
<dbReference type="PANTHER" id="PTHR10763:SF22">
    <property type="entry name" value="ORC1-TYPE DNA REPLICATION PROTEIN"/>
    <property type="match status" value="1"/>
</dbReference>
<keyword evidence="3" id="KW-0547">Nucleotide-binding</keyword>
<name>A0ABD5NF63_9EURY</name>
<evidence type="ECO:0000313" key="9">
    <source>
        <dbReference type="Proteomes" id="UP001595660"/>
    </source>
</evidence>
<keyword evidence="2" id="KW-0235">DNA replication</keyword>
<dbReference type="InterPro" id="IPR041664">
    <property type="entry name" value="AAA_16"/>
</dbReference>
<dbReference type="Gene3D" id="3.40.50.300">
    <property type="entry name" value="P-loop containing nucleotide triphosphate hydrolases"/>
    <property type="match status" value="1"/>
</dbReference>
<protein>
    <submittedName>
        <fullName evidence="8">Cdc6/Cdc18 family protein</fullName>
    </submittedName>
</protein>
<dbReference type="NCBIfam" id="TIGR02928">
    <property type="entry name" value="orc1/cdc6 family replication initiation protein"/>
    <property type="match status" value="1"/>
</dbReference>
<dbReference type="Gene3D" id="1.10.10.10">
    <property type="entry name" value="Winged helix-like DNA-binding domain superfamily/Winged helix DNA-binding domain"/>
    <property type="match status" value="1"/>
</dbReference>
<dbReference type="SUPFAM" id="SSF52540">
    <property type="entry name" value="P-loop containing nucleoside triphosphate hydrolases"/>
    <property type="match status" value="1"/>
</dbReference>
<sequence>MITDARVLQPEFVPGEVQHRDAEVNHLSAALRPLIDGDPTDPVLIDGPPGVGKTCIARFTVERLREASVALNHQYVNCWEEYSRFKTLYQILDGVASTIDIHRQSTPTDVLLDRLRDYDGPPYIVILDEVDQLEDKSLLYDLYRIPELTMVLIVNDEAQLFAGLDDRLNSRLNACTRVHFDTYPKSELTAILHDRVRWGLNADYLQDGVLPTIAELAAGDARTAIGILRQAAHTVHTNSHDMLTDSIAEEVAPAARTEIRRNAVERLTHHQEVIYTIINEAGEITPGDLYEAYRDRVDNSKTKRTVRNYLAKLEQYNLIAADGQTKGRRYRTLTDAALA</sequence>
<keyword evidence="9" id="KW-1185">Reference proteome</keyword>
<dbReference type="Gene3D" id="1.10.8.60">
    <property type="match status" value="1"/>
</dbReference>